<dbReference type="EMBL" id="FVGW01000022">
    <property type="protein sequence ID" value="SKN00148.1"/>
    <property type="molecule type" value="Genomic_DNA"/>
</dbReference>
<evidence type="ECO:0000256" key="1">
    <source>
        <dbReference type="SAM" id="MobiDB-lite"/>
    </source>
</evidence>
<gene>
    <name evidence="2" type="ORF">SAMEA2259716_05721</name>
</gene>
<dbReference type="RefSeq" id="WP_074292172.1">
    <property type="nucleotide sequence ID" value="NZ_FVGW01000022.1"/>
</dbReference>
<dbReference type="AlphaFoldDB" id="A0A1U5ENJ5"/>
<feature type="region of interest" description="Disordered" evidence="1">
    <location>
        <begin position="1"/>
        <end position="65"/>
    </location>
</feature>
<name>A0A1U5ENJ5_9MYCO</name>
<proteinExistence type="predicted"/>
<sequence>MKEYTLTTRHGETTVQLSDEDAEAYGDRVKPVSAKSKRAASKGANPESKTTPPQNEGAGSPAPSA</sequence>
<feature type="compositionally biased region" description="Polar residues" evidence="1">
    <location>
        <begin position="1"/>
        <end position="17"/>
    </location>
</feature>
<accession>A0A1U5ENJ5</accession>
<organism evidence="2 3">
    <name type="scientific">Mycobacteroides abscessus subsp. massiliense</name>
    <dbReference type="NCBI Taxonomy" id="1962118"/>
    <lineage>
        <taxon>Bacteria</taxon>
        <taxon>Bacillati</taxon>
        <taxon>Actinomycetota</taxon>
        <taxon>Actinomycetes</taxon>
        <taxon>Mycobacteriales</taxon>
        <taxon>Mycobacteriaceae</taxon>
        <taxon>Mycobacteroides</taxon>
        <taxon>Mycobacteroides abscessus</taxon>
    </lineage>
</organism>
<dbReference type="Proteomes" id="UP000190074">
    <property type="component" value="Unassembled WGS sequence"/>
</dbReference>
<reference evidence="2 3" key="1">
    <citation type="submission" date="2016-11" db="EMBL/GenBank/DDBJ databases">
        <authorList>
            <consortium name="Pathogen Informatics"/>
        </authorList>
    </citation>
    <scope>NUCLEOTIDE SEQUENCE [LARGE SCALE GENOMIC DNA]</scope>
    <source>
        <strain evidence="2 3">911</strain>
    </source>
</reference>
<evidence type="ECO:0000313" key="3">
    <source>
        <dbReference type="Proteomes" id="UP000190074"/>
    </source>
</evidence>
<protein>
    <submittedName>
        <fullName evidence="2">Uncharacterized protein</fullName>
    </submittedName>
</protein>
<evidence type="ECO:0000313" key="2">
    <source>
        <dbReference type="EMBL" id="SKN00148.1"/>
    </source>
</evidence>